<dbReference type="InterPro" id="IPR043731">
    <property type="entry name" value="DUF5674"/>
</dbReference>
<reference evidence="1 2" key="1">
    <citation type="journal article" date="2016" name="Nat. Commun.">
        <title>Thousands of microbial genomes shed light on interconnected biogeochemical processes in an aquifer system.</title>
        <authorList>
            <person name="Anantharaman K."/>
            <person name="Brown C.T."/>
            <person name="Hug L.A."/>
            <person name="Sharon I."/>
            <person name="Castelle C.J."/>
            <person name="Probst A.J."/>
            <person name="Thomas B.C."/>
            <person name="Singh A."/>
            <person name="Wilkins M.J."/>
            <person name="Karaoz U."/>
            <person name="Brodie E.L."/>
            <person name="Williams K.H."/>
            <person name="Hubbard S.S."/>
            <person name="Banfield J.F."/>
        </authorList>
    </citation>
    <scope>NUCLEOTIDE SEQUENCE [LARGE SCALE GENOMIC DNA]</scope>
</reference>
<name>A0A1G2KRK0_9BACT</name>
<proteinExistence type="predicted"/>
<protein>
    <submittedName>
        <fullName evidence="1">Uncharacterized protein</fullName>
    </submittedName>
</protein>
<dbReference type="AlphaFoldDB" id="A0A1G2KRK0"/>
<dbReference type="Pfam" id="PF18924">
    <property type="entry name" value="DUF5674"/>
    <property type="match status" value="1"/>
</dbReference>
<dbReference type="EMBL" id="MHQL01000047">
    <property type="protein sequence ID" value="OHA02065.1"/>
    <property type="molecule type" value="Genomic_DNA"/>
</dbReference>
<gene>
    <name evidence="1" type="ORF">A3C16_04335</name>
</gene>
<evidence type="ECO:0000313" key="1">
    <source>
        <dbReference type="EMBL" id="OHA02065.1"/>
    </source>
</evidence>
<evidence type="ECO:0000313" key="2">
    <source>
        <dbReference type="Proteomes" id="UP000177811"/>
    </source>
</evidence>
<organism evidence="1 2">
    <name type="scientific">Candidatus Sungbacteria bacterium RIFCSPHIGHO2_02_FULL_51_29</name>
    <dbReference type="NCBI Taxonomy" id="1802273"/>
    <lineage>
        <taxon>Bacteria</taxon>
        <taxon>Candidatus Sungiibacteriota</taxon>
    </lineage>
</organism>
<comment type="caution">
    <text evidence="1">The sequence shown here is derived from an EMBL/GenBank/DDBJ whole genome shotgun (WGS) entry which is preliminary data.</text>
</comment>
<sequence>MLLLITSKISEEDLKKAAEELGGYIKYVVDIKKEITTAGGSRHVQGEELLLHNGSTQEDLWGGGLDLETGEVDFDSMINIRPNQNNPSREVLSPETRKKIEEIVRRLLK</sequence>
<dbReference type="Proteomes" id="UP000177811">
    <property type="component" value="Unassembled WGS sequence"/>
</dbReference>
<accession>A0A1G2KRK0</accession>